<comment type="function">
    <text evidence="5">Toxic component of a toxin-antitoxin (TA) system. An RNase.</text>
</comment>
<evidence type="ECO:0000256" key="5">
    <source>
        <dbReference type="HAMAP-Rule" id="MF_00265"/>
    </source>
</evidence>
<name>A0AB37UQP9_9CYAN</name>
<dbReference type="GO" id="GO:0000287">
    <property type="term" value="F:magnesium ion binding"/>
    <property type="evidence" value="ECO:0007669"/>
    <property type="project" value="UniProtKB-UniRule"/>
</dbReference>
<dbReference type="SUPFAM" id="SSF88723">
    <property type="entry name" value="PIN domain-like"/>
    <property type="match status" value="1"/>
</dbReference>
<dbReference type="GO" id="GO:0016787">
    <property type="term" value="F:hydrolase activity"/>
    <property type="evidence" value="ECO:0007669"/>
    <property type="project" value="UniProtKB-KW"/>
</dbReference>
<keyword evidence="4 5" id="KW-0378">Hydrolase</keyword>
<dbReference type="GO" id="GO:0004540">
    <property type="term" value="F:RNA nuclease activity"/>
    <property type="evidence" value="ECO:0007669"/>
    <property type="project" value="InterPro"/>
</dbReference>
<protein>
    <recommendedName>
        <fullName evidence="5">Ribonuclease VapC</fullName>
        <shortName evidence="5">RNase VapC</shortName>
        <ecNumber evidence="5">3.1.-.-</ecNumber>
    </recommendedName>
    <alternativeName>
        <fullName evidence="5">Toxin VapC</fullName>
    </alternativeName>
</protein>
<feature type="domain" description="PIN" evidence="6">
    <location>
        <begin position="3"/>
        <end position="132"/>
    </location>
</feature>
<dbReference type="AlphaFoldDB" id="A0AB37UQP9"/>
<dbReference type="HAMAP" id="MF_00265">
    <property type="entry name" value="VapC_Nob1"/>
    <property type="match status" value="1"/>
</dbReference>
<dbReference type="Proteomes" id="UP000282574">
    <property type="component" value="Unassembled WGS sequence"/>
</dbReference>
<comment type="caution">
    <text evidence="7">The sequence shown here is derived from an EMBL/GenBank/DDBJ whole genome shotgun (WGS) entry which is preliminary data.</text>
</comment>
<keyword evidence="2 5" id="KW-0540">Nuclease</keyword>
<feature type="binding site" evidence="5">
    <location>
        <position position="6"/>
    </location>
    <ligand>
        <name>Mg(2+)</name>
        <dbReference type="ChEBI" id="CHEBI:18420"/>
    </ligand>
</feature>
<keyword evidence="5" id="KW-0460">Magnesium</keyword>
<dbReference type="Pfam" id="PF01850">
    <property type="entry name" value="PIN"/>
    <property type="match status" value="1"/>
</dbReference>
<reference evidence="7 8" key="1">
    <citation type="journal article" date="2019" name="Genome Biol. Evol.">
        <title>Day and night: Metabolic profiles and evolutionary relationships of six axenic non-marine cyanobacteria.</title>
        <authorList>
            <person name="Will S.E."/>
            <person name="Henke P."/>
            <person name="Boedeker C."/>
            <person name="Huang S."/>
            <person name="Brinkmann H."/>
            <person name="Rohde M."/>
            <person name="Jarek M."/>
            <person name="Friedl T."/>
            <person name="Seufert S."/>
            <person name="Schumacher M."/>
            <person name="Overmann J."/>
            <person name="Neumann-Schaal M."/>
            <person name="Petersen J."/>
        </authorList>
    </citation>
    <scope>NUCLEOTIDE SEQUENCE [LARGE SCALE GENOMIC DNA]</scope>
    <source>
        <strain evidence="7 8">SAG 39.79</strain>
    </source>
</reference>
<accession>A0AB37UQP9</accession>
<gene>
    <name evidence="5" type="primary">vapC</name>
    <name evidence="7" type="ORF">DSM107010_10540</name>
</gene>
<evidence type="ECO:0000256" key="1">
    <source>
        <dbReference type="ARBA" id="ARBA00022649"/>
    </source>
</evidence>
<evidence type="ECO:0000256" key="2">
    <source>
        <dbReference type="ARBA" id="ARBA00022722"/>
    </source>
</evidence>
<keyword evidence="8" id="KW-1185">Reference proteome</keyword>
<sequence>MKILYDTSVLIAALLVEHTSHNLAFPKLELARRGEVKGYISTHSLAEIYAVITRLPQPLRVLPAEAEVAIADLLEYLEPVPLLTQEYQKAIALMTTQKLGGGGIFDAVIAQAALKVEADCILTLNPKDFTRLGDEIAVRVQMPE</sequence>
<organism evidence="7 8">
    <name type="scientific">Chroococcidiopsis cubana SAG 39.79</name>
    <dbReference type="NCBI Taxonomy" id="388085"/>
    <lineage>
        <taxon>Bacteria</taxon>
        <taxon>Bacillati</taxon>
        <taxon>Cyanobacteriota</taxon>
        <taxon>Cyanophyceae</taxon>
        <taxon>Chroococcidiopsidales</taxon>
        <taxon>Chroococcidiopsidaceae</taxon>
        <taxon>Chroococcidiopsis</taxon>
    </lineage>
</organism>
<dbReference type="RefSeq" id="WP_015154581.1">
    <property type="nucleotide sequence ID" value="NZ_JAVKZF010000001.1"/>
</dbReference>
<keyword evidence="5" id="KW-0800">Toxin</keyword>
<evidence type="ECO:0000256" key="3">
    <source>
        <dbReference type="ARBA" id="ARBA00022723"/>
    </source>
</evidence>
<evidence type="ECO:0000313" key="7">
    <source>
        <dbReference type="EMBL" id="RUT13779.1"/>
    </source>
</evidence>
<proteinExistence type="inferred from homology"/>
<dbReference type="EMBL" id="RSCK01000005">
    <property type="protein sequence ID" value="RUT13779.1"/>
    <property type="molecule type" value="Genomic_DNA"/>
</dbReference>
<evidence type="ECO:0000313" key="8">
    <source>
        <dbReference type="Proteomes" id="UP000282574"/>
    </source>
</evidence>
<dbReference type="InterPro" id="IPR002716">
    <property type="entry name" value="PIN_dom"/>
</dbReference>
<feature type="binding site" evidence="5">
    <location>
        <position position="106"/>
    </location>
    <ligand>
        <name>Mg(2+)</name>
        <dbReference type="ChEBI" id="CHEBI:18420"/>
    </ligand>
</feature>
<evidence type="ECO:0000259" key="6">
    <source>
        <dbReference type="Pfam" id="PF01850"/>
    </source>
</evidence>
<keyword evidence="1 5" id="KW-1277">Toxin-antitoxin system</keyword>
<dbReference type="InterPro" id="IPR029060">
    <property type="entry name" value="PIN-like_dom_sf"/>
</dbReference>
<dbReference type="InterPro" id="IPR022907">
    <property type="entry name" value="VapC_family"/>
</dbReference>
<dbReference type="GO" id="GO:0090729">
    <property type="term" value="F:toxin activity"/>
    <property type="evidence" value="ECO:0007669"/>
    <property type="project" value="UniProtKB-KW"/>
</dbReference>
<dbReference type="Gene3D" id="3.40.50.1010">
    <property type="entry name" value="5'-nuclease"/>
    <property type="match status" value="1"/>
</dbReference>
<comment type="similarity">
    <text evidence="5">Belongs to the PINc/VapC protein family.</text>
</comment>
<evidence type="ECO:0000256" key="4">
    <source>
        <dbReference type="ARBA" id="ARBA00022801"/>
    </source>
</evidence>
<keyword evidence="3 5" id="KW-0479">Metal-binding</keyword>
<comment type="cofactor">
    <cofactor evidence="5">
        <name>Mg(2+)</name>
        <dbReference type="ChEBI" id="CHEBI:18420"/>
    </cofactor>
</comment>
<dbReference type="EC" id="3.1.-.-" evidence="5"/>